<comment type="caution">
    <text evidence="1">The sequence shown here is derived from an EMBL/GenBank/DDBJ whole genome shotgun (WGS) entry which is preliminary data.</text>
</comment>
<evidence type="ECO:0000313" key="1">
    <source>
        <dbReference type="EMBL" id="CAD7289595.1"/>
    </source>
</evidence>
<dbReference type="EMBL" id="CAJHOF010000018">
    <property type="protein sequence ID" value="CAD7289595.1"/>
    <property type="molecule type" value="Genomic_DNA"/>
</dbReference>
<proteinExistence type="predicted"/>
<reference evidence="1 2" key="1">
    <citation type="submission" date="2020-11" db="EMBL/GenBank/DDBJ databases">
        <authorList>
            <person name="Peeters C."/>
        </authorList>
    </citation>
    <scope>NUCLEOTIDE SEQUENCE [LARGE SCALE GENOMIC DNA]</scope>
    <source>
        <strain evidence="1 2">LMG 7974</strain>
    </source>
</reference>
<dbReference type="Pfam" id="PF04985">
    <property type="entry name" value="Phage_tube"/>
    <property type="match status" value="1"/>
</dbReference>
<dbReference type="Proteomes" id="UP000789803">
    <property type="component" value="Unassembled WGS sequence"/>
</dbReference>
<evidence type="ECO:0000313" key="2">
    <source>
        <dbReference type="Proteomes" id="UP000789803"/>
    </source>
</evidence>
<protein>
    <recommendedName>
        <fullName evidence="3">Phage tail protein</fullName>
    </recommendedName>
</protein>
<accession>A0ABM8Q9J9</accession>
<name>A0ABM8Q9J9_9BACT</name>
<dbReference type="InterPro" id="IPR006498">
    <property type="entry name" value="Tail_tube"/>
</dbReference>
<sequence length="166" mass="18323">MSAFKAQAFTGANFFIDGIGLLGELVDIELPKIEAETLETSSGIGKIEVTLPTIKPLSVKITVNNLNELYFNMLDQSKTQKFYVKANATNSDGENAQVIATFEGKIKSMSGAKIELNKEANFDFEASVTFYKLEVDAKTQILYDAKNNICQMGAFDLFSTIRKNIL</sequence>
<gene>
    <name evidence="1" type="ORF">LMG7974_01672</name>
</gene>
<organism evidence="1 2">
    <name type="scientific">Campylobacter majalis</name>
    <dbReference type="NCBI Taxonomy" id="2790656"/>
    <lineage>
        <taxon>Bacteria</taxon>
        <taxon>Pseudomonadati</taxon>
        <taxon>Campylobacterota</taxon>
        <taxon>Epsilonproteobacteria</taxon>
        <taxon>Campylobacterales</taxon>
        <taxon>Campylobacteraceae</taxon>
        <taxon>Campylobacter</taxon>
    </lineage>
</organism>
<keyword evidence="2" id="KW-1185">Reference proteome</keyword>
<dbReference type="RefSeq" id="WP_229933447.1">
    <property type="nucleotide sequence ID" value="NZ_CAJHOF010000018.1"/>
</dbReference>
<evidence type="ECO:0008006" key="3">
    <source>
        <dbReference type="Google" id="ProtNLM"/>
    </source>
</evidence>